<dbReference type="HOGENOM" id="CLU_017617_3_0_10"/>
<evidence type="ECO:0000256" key="1">
    <source>
        <dbReference type="ARBA" id="ARBA00004442"/>
    </source>
</evidence>
<name>C9LGG5_9BACT</name>
<proteinExistence type="predicted"/>
<dbReference type="Pfam" id="PF14905">
    <property type="entry name" value="OMP_b-brl_3"/>
    <property type="match status" value="1"/>
</dbReference>
<evidence type="ECO:0000256" key="3">
    <source>
        <dbReference type="ARBA" id="ARBA00023237"/>
    </source>
</evidence>
<dbReference type="InterPro" id="IPR008969">
    <property type="entry name" value="CarboxyPept-like_regulatory"/>
</dbReference>
<feature type="transmembrane region" description="Helical" evidence="4">
    <location>
        <begin position="21"/>
        <end position="39"/>
    </location>
</feature>
<feature type="domain" description="Outer membrane protein beta-barrel" evidence="5">
    <location>
        <begin position="401"/>
        <end position="772"/>
    </location>
</feature>
<dbReference type="SUPFAM" id="SSF56935">
    <property type="entry name" value="Porins"/>
    <property type="match status" value="1"/>
</dbReference>
<dbReference type="eggNOG" id="COG4772">
    <property type="taxonomic scope" value="Bacteria"/>
</dbReference>
<dbReference type="InterPro" id="IPR036942">
    <property type="entry name" value="Beta-barrel_TonB_sf"/>
</dbReference>
<keyword evidence="4" id="KW-0812">Transmembrane</keyword>
<dbReference type="Pfam" id="PF13620">
    <property type="entry name" value="CarboxypepD_reg"/>
    <property type="match status" value="1"/>
</dbReference>
<evidence type="ECO:0000313" key="7">
    <source>
        <dbReference type="Proteomes" id="UP000003460"/>
    </source>
</evidence>
<keyword evidence="4" id="KW-1133">Transmembrane helix</keyword>
<protein>
    <submittedName>
        <fullName evidence="6">Outer membrane insertion signal domain protein</fullName>
    </submittedName>
</protein>
<dbReference type="AlphaFoldDB" id="C9LGG5"/>
<dbReference type="GO" id="GO:0009279">
    <property type="term" value="C:cell outer membrane"/>
    <property type="evidence" value="ECO:0007669"/>
    <property type="project" value="UniProtKB-SubCell"/>
</dbReference>
<reference evidence="6" key="1">
    <citation type="submission" date="2009-09" db="EMBL/GenBank/DDBJ databases">
        <authorList>
            <person name="Weinstock G."/>
            <person name="Sodergren E."/>
            <person name="Clifton S."/>
            <person name="Fulton L."/>
            <person name="Fulton B."/>
            <person name="Courtney L."/>
            <person name="Fronick C."/>
            <person name="Harrison M."/>
            <person name="Strong C."/>
            <person name="Farmer C."/>
            <person name="Delahaunty K."/>
            <person name="Markovic C."/>
            <person name="Hall O."/>
            <person name="Minx P."/>
            <person name="Tomlinson C."/>
            <person name="Mitreva M."/>
            <person name="Nelson J."/>
            <person name="Hou S."/>
            <person name="Wollam A."/>
            <person name="Pepin K.H."/>
            <person name="Johnson M."/>
            <person name="Bhonagiri V."/>
            <person name="Nash W.E."/>
            <person name="Warren W."/>
            <person name="Chinwalla A."/>
            <person name="Mardis E.R."/>
            <person name="Wilson R.K."/>
        </authorList>
    </citation>
    <scope>NUCLEOTIDE SEQUENCE [LARGE SCALE GENOMIC DNA]</scope>
    <source>
        <strain evidence="6">ATCC 51259</strain>
    </source>
</reference>
<keyword evidence="7" id="KW-1185">Reference proteome</keyword>
<dbReference type="EMBL" id="ACIJ02000018">
    <property type="protein sequence ID" value="EEX71773.1"/>
    <property type="molecule type" value="Genomic_DNA"/>
</dbReference>
<keyword evidence="3" id="KW-0998">Cell outer membrane</keyword>
<dbReference type="InterPro" id="IPR041700">
    <property type="entry name" value="OMP_b-brl_3"/>
</dbReference>
<dbReference type="Gene3D" id="2.60.40.1120">
    <property type="entry name" value="Carboxypeptidase-like, regulatory domain"/>
    <property type="match status" value="1"/>
</dbReference>
<dbReference type="STRING" id="626522.GCWU000325_01308"/>
<comment type="caution">
    <text evidence="6">The sequence shown here is derived from an EMBL/GenBank/DDBJ whole genome shotgun (WGS) entry which is preliminary data.</text>
</comment>
<keyword evidence="2 4" id="KW-0472">Membrane</keyword>
<dbReference type="Gene3D" id="2.40.170.20">
    <property type="entry name" value="TonB-dependent receptor, beta-barrel domain"/>
    <property type="match status" value="1"/>
</dbReference>
<sequence length="794" mass="89885">MINLFSFEEIENQDKMKYRNLRSACCLILFCCHFAILFAQRIDGRVTDAQGVGLPYVNISILTLPDSAFVVGTTTGEDGHFRLDIPVGNHTVKITGLGYAAQYRACTPQDLARIVLQDADSQLGEAVVRAERPKVLVKGEGLKTIVAGSVLEKNATIERLLECIPNVSVQGDKVVVFGRGEALIYINGRKMRDKSELDRLTPDNIKDVETILNPGARYPAATKAVVRITTKKPLGEGWAVDARLHADVNEKGTWNEWTRVGLNYRKKRLDLNWYLEANDYDNYSEKWFELDAYLAHTWQQSLSISGHNSAKAFDTNFSAAYQIAPDHSIGGRLTFLPDRPSMSFLQSNQIRRNGALVETGLGKLEQGAGSFEHSWGSSLYYVGKIGPLMIDWSGDWWQKNQRDALETQEQFTPAGGVMQQNEVKTQTKTDNKLLASRLVLTAPIWEGSLSVGGEYSGTRRLTDYTILPVGLIPETHNQFREYYSSAFAEYGRSFGPLDVNLGLRYEHVDFNYYNAGVRVAEQSRIYNNLFPSITLSMPLGKLQTQLSYGADIERPPYYMLGSGIQYDNRYTYETGNPFLVPAISRNLSLTLSYKWLLFNAIYLHLTDPLLTMMRSYENNPEIMLNRPENGPKADRLFLSATLQPVVGIWHPQFRATVTKQWFNMPTPFDVGLYRAQATLRIDNAFDTKWGYWRLITTLQTTGNEDNGYNPKPYFCTSLSWYKSFLKNKLSIECYLYDLFGTGDNYGRIYSGAQYTAKQHIYSMSNFSITLRYKFNTSSSKYKGSSAGSAQRNRM</sequence>
<evidence type="ECO:0000256" key="4">
    <source>
        <dbReference type="SAM" id="Phobius"/>
    </source>
</evidence>
<gene>
    <name evidence="6" type="ORF">GCWU000325_01308</name>
</gene>
<dbReference type="Proteomes" id="UP000003460">
    <property type="component" value="Unassembled WGS sequence"/>
</dbReference>
<evidence type="ECO:0000259" key="5">
    <source>
        <dbReference type="Pfam" id="PF14905"/>
    </source>
</evidence>
<accession>C9LGG5</accession>
<evidence type="ECO:0000313" key="6">
    <source>
        <dbReference type="EMBL" id="EEX71773.1"/>
    </source>
</evidence>
<organism evidence="6 7">
    <name type="scientific">Alloprevotella tannerae ATCC 51259</name>
    <dbReference type="NCBI Taxonomy" id="626522"/>
    <lineage>
        <taxon>Bacteria</taxon>
        <taxon>Pseudomonadati</taxon>
        <taxon>Bacteroidota</taxon>
        <taxon>Bacteroidia</taxon>
        <taxon>Bacteroidales</taxon>
        <taxon>Prevotellaceae</taxon>
        <taxon>Alloprevotella</taxon>
    </lineage>
</organism>
<comment type="subcellular location">
    <subcellularLocation>
        <location evidence="1">Cell outer membrane</location>
    </subcellularLocation>
</comment>
<dbReference type="SUPFAM" id="SSF49464">
    <property type="entry name" value="Carboxypeptidase regulatory domain-like"/>
    <property type="match status" value="1"/>
</dbReference>
<evidence type="ECO:0000256" key="2">
    <source>
        <dbReference type="ARBA" id="ARBA00023136"/>
    </source>
</evidence>